<evidence type="ECO:0000256" key="1">
    <source>
        <dbReference type="SAM" id="MobiDB-lite"/>
    </source>
</evidence>
<reference evidence="2 3" key="1">
    <citation type="submission" date="2024-04" db="EMBL/GenBank/DDBJ databases">
        <authorList>
            <person name="Waldvogel A.-M."/>
            <person name="Schoenle A."/>
        </authorList>
    </citation>
    <scope>NUCLEOTIDE SEQUENCE [LARGE SCALE GENOMIC DNA]</scope>
</reference>
<dbReference type="EMBL" id="OZ035844">
    <property type="protein sequence ID" value="CAL1598524.1"/>
    <property type="molecule type" value="Genomic_DNA"/>
</dbReference>
<gene>
    <name evidence="2" type="ORF">KC01_LOCUS26895</name>
</gene>
<keyword evidence="3" id="KW-1185">Reference proteome</keyword>
<name>A0AAV2LG36_KNICA</name>
<organism evidence="2 3">
    <name type="scientific">Knipowitschia caucasica</name>
    <name type="common">Caucasian dwarf goby</name>
    <name type="synonym">Pomatoschistus caucasicus</name>
    <dbReference type="NCBI Taxonomy" id="637954"/>
    <lineage>
        <taxon>Eukaryota</taxon>
        <taxon>Metazoa</taxon>
        <taxon>Chordata</taxon>
        <taxon>Craniata</taxon>
        <taxon>Vertebrata</taxon>
        <taxon>Euteleostomi</taxon>
        <taxon>Actinopterygii</taxon>
        <taxon>Neopterygii</taxon>
        <taxon>Teleostei</taxon>
        <taxon>Neoteleostei</taxon>
        <taxon>Acanthomorphata</taxon>
        <taxon>Gobiaria</taxon>
        <taxon>Gobiiformes</taxon>
        <taxon>Gobioidei</taxon>
        <taxon>Gobiidae</taxon>
        <taxon>Gobiinae</taxon>
        <taxon>Knipowitschia</taxon>
    </lineage>
</organism>
<dbReference type="Proteomes" id="UP001497482">
    <property type="component" value="Chromosome 22"/>
</dbReference>
<sequence>MDSTWSLLVRACGQHQHQERAPRRPPGACLCHPPRPGADGTVDSPVGRACTSGPLVQLTGASSSSSARARLSKSSDTRAGRRFVFVLL</sequence>
<proteinExistence type="predicted"/>
<evidence type="ECO:0000313" key="3">
    <source>
        <dbReference type="Proteomes" id="UP001497482"/>
    </source>
</evidence>
<evidence type="ECO:0000313" key="2">
    <source>
        <dbReference type="EMBL" id="CAL1598524.1"/>
    </source>
</evidence>
<accession>A0AAV2LG36</accession>
<dbReference type="AlphaFoldDB" id="A0AAV2LG36"/>
<feature type="region of interest" description="Disordered" evidence="1">
    <location>
        <begin position="14"/>
        <end position="42"/>
    </location>
</feature>
<protein>
    <submittedName>
        <fullName evidence="2">Uncharacterized protein</fullName>
    </submittedName>
</protein>